<dbReference type="EMBL" id="PNYA01000021">
    <property type="protein sequence ID" value="PMS17114.1"/>
    <property type="molecule type" value="Genomic_DNA"/>
</dbReference>
<dbReference type="Proteomes" id="UP000235616">
    <property type="component" value="Unassembled WGS sequence"/>
</dbReference>
<accession>A0A2N7VIX6</accession>
<dbReference type="OrthoDB" id="7010241at2"/>
<dbReference type="NCBIfam" id="TIGR04346">
    <property type="entry name" value="DotA_TraY"/>
    <property type="match status" value="1"/>
</dbReference>
<comment type="caution">
    <text evidence="3">The sequence shown here is derived from an EMBL/GenBank/DDBJ whole genome shotgun (WGS) entry which is preliminary data.</text>
</comment>
<reference evidence="3 4" key="1">
    <citation type="submission" date="2018-01" db="EMBL/GenBank/DDBJ databases">
        <title>Whole genome analyses suggest that Burkholderia sensu lato contains two further novel genera in the rhizoxinica-symbiotica group Mycetohabitans gen. nov., and Trinickia gen. nov.: implications for the evolution of diazotrophy and nodulation in the Burkholderiaceae.</title>
        <authorList>
            <person name="Estrada-de los Santos P."/>
            <person name="Palmer M."/>
            <person name="Chavez-Ramirez B."/>
            <person name="Beukes C."/>
            <person name="Steenkamp E.T."/>
            <person name="Hirsch A.M."/>
            <person name="Manyaka P."/>
            <person name="Maluk M."/>
            <person name="Lafos M."/>
            <person name="Crook M."/>
            <person name="Gross E."/>
            <person name="Simon M.F."/>
            <person name="Bueno dos Reis Junior F."/>
            <person name="Poole P.S."/>
            <person name="Venter S.N."/>
            <person name="James E.K."/>
        </authorList>
    </citation>
    <scope>NUCLEOTIDE SEQUENCE [LARGE SCALE GENOMIC DNA]</scope>
    <source>
        <strain evidence="3 4">GIMN1.004</strain>
    </source>
</reference>
<keyword evidence="2" id="KW-0812">Transmembrane</keyword>
<feature type="transmembrane region" description="Helical" evidence="2">
    <location>
        <begin position="529"/>
        <end position="553"/>
    </location>
</feature>
<feature type="compositionally biased region" description="Low complexity" evidence="1">
    <location>
        <begin position="692"/>
        <end position="716"/>
    </location>
</feature>
<protein>
    <recommendedName>
        <fullName evidence="5">DotA/TraY family protein</fullName>
    </recommendedName>
</protein>
<feature type="region of interest" description="Disordered" evidence="1">
    <location>
        <begin position="683"/>
        <end position="716"/>
    </location>
</feature>
<evidence type="ECO:0000313" key="3">
    <source>
        <dbReference type="EMBL" id="PMS17114.1"/>
    </source>
</evidence>
<feature type="transmembrane region" description="Helical" evidence="2">
    <location>
        <begin position="504"/>
        <end position="522"/>
    </location>
</feature>
<evidence type="ECO:0008006" key="5">
    <source>
        <dbReference type="Google" id="ProtNLM"/>
    </source>
</evidence>
<proteinExistence type="predicted"/>
<gene>
    <name evidence="3" type="ORF">C0Z18_21770</name>
</gene>
<feature type="transmembrane region" description="Helical" evidence="2">
    <location>
        <begin position="583"/>
        <end position="604"/>
    </location>
</feature>
<evidence type="ECO:0000313" key="4">
    <source>
        <dbReference type="Proteomes" id="UP000235616"/>
    </source>
</evidence>
<keyword evidence="4" id="KW-1185">Reference proteome</keyword>
<dbReference type="AlphaFoldDB" id="A0A2N7VIX6"/>
<evidence type="ECO:0000256" key="1">
    <source>
        <dbReference type="SAM" id="MobiDB-lite"/>
    </source>
</evidence>
<name>A0A2N7VIX6_9BURK</name>
<feature type="transmembrane region" description="Helical" evidence="2">
    <location>
        <begin position="49"/>
        <end position="69"/>
    </location>
</feature>
<keyword evidence="2" id="KW-1133">Transmembrane helix</keyword>
<organism evidence="3 4">
    <name type="scientific">Trinickia dabaoshanensis</name>
    <dbReference type="NCBI Taxonomy" id="564714"/>
    <lineage>
        <taxon>Bacteria</taxon>
        <taxon>Pseudomonadati</taxon>
        <taxon>Pseudomonadota</taxon>
        <taxon>Betaproteobacteria</taxon>
        <taxon>Burkholderiales</taxon>
        <taxon>Burkholderiaceae</taxon>
        <taxon>Trinickia</taxon>
    </lineage>
</organism>
<keyword evidence="2" id="KW-0472">Membrane</keyword>
<dbReference type="InterPro" id="IPR027628">
    <property type="entry name" value="DotA_TraY"/>
</dbReference>
<sequence>MGSITSAASNGTDKSMSALQLIYGAIASNPLSGGSATTGTASGGLISQVFLVLNSCILAVGVLWAMYHFGSAMIATGQDGEFLGQKKSSPWFIIRMGVGFTGLVPMFGGYCGAQVIMLWATMMGVGIANLSMSSAVNVLTNGGTLIATPVVPQVTALTRSLFESNLCAAAANQAVANLQGDANVDADPGETFSANTTSMKVVLMNRNGLSCGGAQITGNAQTPAQTSSSSALSAYTADMASVQQQLLSAQGQALVSLQATLASAAQAYVAAVNNQSQPIDPQATIEDAAKAYQTEVQATVTSASSSLTGVAGDIGTELTRDGWIMLGSWYQTFAQTSSQLEELADTVPVAVPPTDLSNLPYPQLYQSVMAAYALQLQQDASTSTGTSTMATSSNLFAGNVTQDMGIDVLAQLFPGANLVGQVEDLMSTVTRPNNGLPLNPLIVMKSVGDKIIHETVEYLDRYLPSGNAGAGKNPANSAAGSPAGTAAAQPAAGKAGVPAQAEPFAVAMAVTLFFFGVMLSVYMPMLPFIVWFGGVVSWFMVVAEAMVASPLWAMTHLDGDGEGLGHRTQHGYVFLLNVMLRPVVMVFGFLLAGASVIVLGSLLNTMFGIAVRNTQYGSLSGLIEFIGFLVLYVGMCQTLCNSAFSLVHTLPDNLFSWIGGQLASARTGFGEGVKHGFESHTNQASADGHSIGRAPQSGQGSSSAGLRSAGGSARSH</sequence>
<feature type="transmembrane region" description="Helical" evidence="2">
    <location>
        <begin position="616"/>
        <end position="635"/>
    </location>
</feature>
<evidence type="ECO:0000256" key="2">
    <source>
        <dbReference type="SAM" id="Phobius"/>
    </source>
</evidence>
<feature type="transmembrane region" description="Helical" evidence="2">
    <location>
        <begin position="89"/>
        <end position="108"/>
    </location>
</feature>